<dbReference type="Gene3D" id="3.40.50.1820">
    <property type="entry name" value="alpha/beta hydrolase"/>
    <property type="match status" value="1"/>
</dbReference>
<dbReference type="SUPFAM" id="SSF53474">
    <property type="entry name" value="alpha/beta-Hydrolases"/>
    <property type="match status" value="1"/>
</dbReference>
<proteinExistence type="inferred from homology"/>
<dbReference type="PANTHER" id="PTHR23024:SF582">
    <property type="entry name" value="CARBOXYLESTERASE 12-RELATED"/>
    <property type="match status" value="1"/>
</dbReference>
<dbReference type="AlphaFoldDB" id="A0A8J4VEB4"/>
<gene>
    <name evidence="3" type="ORF">CMV_022490</name>
</gene>
<accession>A0A8J4VEB4</accession>
<reference evidence="3" key="1">
    <citation type="submission" date="2020-03" db="EMBL/GenBank/DDBJ databases">
        <title>Castanea mollissima Vanexum genome sequencing.</title>
        <authorList>
            <person name="Staton M."/>
        </authorList>
    </citation>
    <scope>NUCLEOTIDE SEQUENCE</scope>
    <source>
        <tissue evidence="3">Leaf</tissue>
    </source>
</reference>
<dbReference type="InterPro" id="IPR050466">
    <property type="entry name" value="Carboxylest/Gibb_receptor"/>
</dbReference>
<evidence type="ECO:0000313" key="4">
    <source>
        <dbReference type="Proteomes" id="UP000737018"/>
    </source>
</evidence>
<evidence type="ECO:0000256" key="1">
    <source>
        <dbReference type="ARBA" id="ARBA00010515"/>
    </source>
</evidence>
<protein>
    <recommendedName>
        <fullName evidence="2">Alpha/beta hydrolase fold-3 domain-containing protein</fullName>
    </recommendedName>
</protein>
<name>A0A8J4VEB4_9ROSI</name>
<comment type="similarity">
    <text evidence="1">Belongs to the 'GDXG' lipolytic enzyme family.</text>
</comment>
<dbReference type="Proteomes" id="UP000737018">
    <property type="component" value="Unassembled WGS sequence"/>
</dbReference>
<dbReference type="PANTHER" id="PTHR23024">
    <property type="entry name" value="ARYLACETAMIDE DEACETYLASE"/>
    <property type="match status" value="1"/>
</dbReference>
<dbReference type="InterPro" id="IPR013094">
    <property type="entry name" value="AB_hydrolase_3"/>
</dbReference>
<evidence type="ECO:0000313" key="3">
    <source>
        <dbReference type="EMBL" id="KAF3951910.1"/>
    </source>
</evidence>
<feature type="domain" description="Alpha/beta hydrolase fold-3" evidence="2">
    <location>
        <begin position="76"/>
        <end position="279"/>
    </location>
</feature>
<comment type="caution">
    <text evidence="3">The sequence shown here is derived from an EMBL/GenBank/DDBJ whole genome shotgun (WGS) entry which is preliminary data.</text>
</comment>
<dbReference type="EMBL" id="JRKL02004723">
    <property type="protein sequence ID" value="KAF3951910.1"/>
    <property type="molecule type" value="Genomic_DNA"/>
</dbReference>
<sequence length="302" mass="33754">MATRDAEIIHDFRFFRVYKDGSVVVSNPTTDKKIPPSDDPNSRVRSKDIVISSEPAVSARVFVPGSANVTQKLPLLLYVHGGGFCMQSAFTPRYHYYVQTLVAEANIIAVSVEYGLFPDRPIPACYEDSWAALKYVASHVNGDGPEPWFNDHVDFGRVFIGGDSAGGNIAHNLAVRVGTDGLPEVKLVGVIMVHPFFGGTEDDQMWLCMCPENGGLDDPRMRPGKEHLARLGCERVLMFVAEKDHLFVVGKRYYEELKKSGWGGKAEIVENLGEEHCFHLRDLKYEKAVDLIKKYVSFLKKE</sequence>
<keyword evidence="4" id="KW-1185">Reference proteome</keyword>
<organism evidence="3 4">
    <name type="scientific">Castanea mollissima</name>
    <name type="common">Chinese chestnut</name>
    <dbReference type="NCBI Taxonomy" id="60419"/>
    <lineage>
        <taxon>Eukaryota</taxon>
        <taxon>Viridiplantae</taxon>
        <taxon>Streptophyta</taxon>
        <taxon>Embryophyta</taxon>
        <taxon>Tracheophyta</taxon>
        <taxon>Spermatophyta</taxon>
        <taxon>Magnoliopsida</taxon>
        <taxon>eudicotyledons</taxon>
        <taxon>Gunneridae</taxon>
        <taxon>Pentapetalae</taxon>
        <taxon>rosids</taxon>
        <taxon>fabids</taxon>
        <taxon>Fagales</taxon>
        <taxon>Fagaceae</taxon>
        <taxon>Castanea</taxon>
    </lineage>
</organism>
<dbReference type="GO" id="GO:0016787">
    <property type="term" value="F:hydrolase activity"/>
    <property type="evidence" value="ECO:0007669"/>
    <property type="project" value="InterPro"/>
</dbReference>
<dbReference type="Pfam" id="PF07859">
    <property type="entry name" value="Abhydrolase_3"/>
    <property type="match status" value="1"/>
</dbReference>
<dbReference type="OrthoDB" id="408631at2759"/>
<dbReference type="InterPro" id="IPR029058">
    <property type="entry name" value="AB_hydrolase_fold"/>
</dbReference>
<evidence type="ECO:0000259" key="2">
    <source>
        <dbReference type="Pfam" id="PF07859"/>
    </source>
</evidence>